<sequence length="765" mass="84410">MSEYGNSCGRLREDAFPGRPWRLLFCRSSSLHLLLTEPESSFLSCSALPVFQGDPMKVKALGIALLGASLLAACGNTDTQPQPKPQPEKLDPSSFGQLSTLQPGELGTIEQKLKVNIVNIGYAATSPGQVTGARDLNFSSLRQELPATYKTINRYPSFYGNNELSGNNFTFDYNYVTAPKSFEDEFFAFLASSGKEESVQKDGLTYLNISAAAYNCQSADTQKVLKVLDRKPGDLTPLYACPEPAGNIAREITGNWEVDGLAVEKWLGDNAGKLGIDPTQHTVFLINWYGRPDFKFHSYSHERPESVESDTGVDFGQRSSRRTVAWGGTPSEDQASARRLWFYDQSANPDYWTNAWNISDADLDGDDVPDKRMPPIWEYGTRKASAAYGQKITADLGQVVRYTAIDLLFTPSALYRAALTPPDMPEQINVDLALEQGPDAPASARVVNPAVVRERLSVLNPFIKWTASVRETPLSGDVADAYKCFFPLPTDDACSPDYADAEGEQFFQLAQAEIRQRNQATPGQYQLTNYLFNDTNAKTPNQGLLGQAISDGVTGTQTMTLDFLTPALNKAGYGFTDTAVHESGHHLSQSHPHDGYDSERYEDFGPSGPTNFVNVGDEVHSVMSYNNLSKTFGQFNLDAQYRYLTAAYLTNSNAILQLVRNSAKVPEMRSAAQQADRTFASALNAYQARNYRAAADLAHQGYRQVIDAARQNGVSVEGYKWYDRVGQLSTEQPRAARKVNHMRPVQGPVQRPEETPALRAKRLAP</sequence>
<dbReference type="PATRIC" id="fig|243230.17.peg.2539"/>
<organism evidence="2 3">
    <name type="scientific">Deinococcus radiodurans (strain ATCC 13939 / DSM 20539 / JCM 16871 / CCUG 27074 / LMG 4051 / NBRC 15346 / NCIMB 9279 / VKM B-1422 / R1)</name>
    <dbReference type="NCBI Taxonomy" id="243230"/>
    <lineage>
        <taxon>Bacteria</taxon>
        <taxon>Thermotogati</taxon>
        <taxon>Deinococcota</taxon>
        <taxon>Deinococci</taxon>
        <taxon>Deinococcales</taxon>
        <taxon>Deinococcaceae</taxon>
        <taxon>Deinococcus</taxon>
    </lineage>
</organism>
<evidence type="ECO:0000313" key="3">
    <source>
        <dbReference type="Proteomes" id="UP000002524"/>
    </source>
</evidence>
<dbReference type="OrthoDB" id="733404at2"/>
<protein>
    <submittedName>
        <fullName evidence="2">Uncharacterized protein</fullName>
    </submittedName>
</protein>
<feature type="region of interest" description="Disordered" evidence="1">
    <location>
        <begin position="76"/>
        <end position="97"/>
    </location>
</feature>
<dbReference type="PaxDb" id="243230-DR_2310"/>
<accession>Q9RS17</accession>
<dbReference type="InParanoid" id="Q9RS17"/>
<dbReference type="Proteomes" id="UP000002524">
    <property type="component" value="Chromosome 1"/>
</dbReference>
<evidence type="ECO:0000256" key="1">
    <source>
        <dbReference type="SAM" id="MobiDB-lite"/>
    </source>
</evidence>
<dbReference type="KEGG" id="dra:DR_2310"/>
<dbReference type="AlphaFoldDB" id="Q9RS17"/>
<feature type="region of interest" description="Disordered" evidence="1">
    <location>
        <begin position="741"/>
        <end position="765"/>
    </location>
</feature>
<keyword evidence="3" id="KW-1185">Reference proteome</keyword>
<evidence type="ECO:0000313" key="2">
    <source>
        <dbReference type="EMBL" id="AAF11863.1"/>
    </source>
</evidence>
<dbReference type="eggNOG" id="ENOG5033SN1">
    <property type="taxonomic scope" value="Bacteria"/>
</dbReference>
<dbReference type="HOGENOM" id="CLU_402645_0_0_0"/>
<dbReference type="SUPFAM" id="SSF55486">
    <property type="entry name" value="Metalloproteases ('zincins'), catalytic domain"/>
    <property type="match status" value="1"/>
</dbReference>
<dbReference type="STRING" id="243230.DR_2310"/>
<dbReference type="EnsemblBacteria" id="AAF11863">
    <property type="protein sequence ID" value="AAF11863"/>
    <property type="gene ID" value="DR_2310"/>
</dbReference>
<reference evidence="2 3" key="1">
    <citation type="journal article" date="1999" name="Science">
        <title>Genome sequence of the radioresistant bacterium Deinococcus radiodurans R1.</title>
        <authorList>
            <person name="White O."/>
            <person name="Eisen J.A."/>
            <person name="Heidelberg J.F."/>
            <person name="Hickey E.K."/>
            <person name="Peterson J.D."/>
            <person name="Dodson R.J."/>
            <person name="Haft D.H."/>
            <person name="Gwinn M.L."/>
            <person name="Nelson W.C."/>
            <person name="Richardson D.L."/>
            <person name="Moffat K.S."/>
            <person name="Qin H."/>
            <person name="Jiang L."/>
            <person name="Pamphile W."/>
            <person name="Crosby M."/>
            <person name="Shen M."/>
            <person name="Vamathevan J.J."/>
            <person name="Lam P."/>
            <person name="McDonald L."/>
            <person name="Utterback T."/>
            <person name="Zalewski C."/>
            <person name="Makarova K.S."/>
            <person name="Aravind L."/>
            <person name="Daly M.J."/>
            <person name="Minton K.W."/>
            <person name="Fleischmann R.D."/>
            <person name="Ketchum K.A."/>
            <person name="Nelson K.E."/>
            <person name="Salzberg S."/>
            <person name="Smith H.O."/>
            <person name="Venter J.C."/>
            <person name="Fraser C.M."/>
        </authorList>
    </citation>
    <scope>NUCLEOTIDE SEQUENCE [LARGE SCALE GENOMIC DNA]</scope>
    <source>
        <strain evidence="3">ATCC 13939 / DSM 20539 / JCM 16871 / LMG 4051 / NBRC 15346 / NCIMB 9279 / R1 / VKM B-1422</strain>
    </source>
</reference>
<dbReference type="PIR" id="B75288">
    <property type="entry name" value="B75288"/>
</dbReference>
<proteinExistence type="predicted"/>
<dbReference type="EMBL" id="AE000513">
    <property type="protein sequence ID" value="AAF11863.1"/>
    <property type="molecule type" value="Genomic_DNA"/>
</dbReference>
<name>Q9RS17_DEIRA</name>
<gene>
    <name evidence="2" type="ordered locus">DR_2310</name>
</gene>